<dbReference type="InterPro" id="IPR027417">
    <property type="entry name" value="P-loop_NTPase"/>
</dbReference>
<proteinExistence type="predicted"/>
<reference evidence="7" key="1">
    <citation type="submission" date="2025-08" db="UniProtKB">
        <authorList>
            <consortium name="RefSeq"/>
        </authorList>
    </citation>
    <scope>IDENTIFICATION</scope>
</reference>
<gene>
    <name evidence="7" type="primary">ak9</name>
</gene>
<feature type="region of interest" description="Disordered" evidence="5">
    <location>
        <begin position="1042"/>
        <end position="1101"/>
    </location>
</feature>
<organism evidence="6 7">
    <name type="scientific">Chanos chanos</name>
    <name type="common">Milkfish</name>
    <name type="synonym">Mugil chanos</name>
    <dbReference type="NCBI Taxonomy" id="29144"/>
    <lineage>
        <taxon>Eukaryota</taxon>
        <taxon>Metazoa</taxon>
        <taxon>Chordata</taxon>
        <taxon>Craniata</taxon>
        <taxon>Vertebrata</taxon>
        <taxon>Euteleostomi</taxon>
        <taxon>Actinopterygii</taxon>
        <taxon>Neopterygii</taxon>
        <taxon>Teleostei</taxon>
        <taxon>Ostariophysi</taxon>
        <taxon>Gonorynchiformes</taxon>
        <taxon>Chanidae</taxon>
        <taxon>Chanos</taxon>
    </lineage>
</organism>
<dbReference type="Gene3D" id="3.40.50.300">
    <property type="entry name" value="P-loop containing nucleotide triphosphate hydrolases"/>
    <property type="match status" value="4"/>
</dbReference>
<feature type="compositionally biased region" description="Polar residues" evidence="5">
    <location>
        <begin position="609"/>
        <end position="627"/>
    </location>
</feature>
<dbReference type="PANTHER" id="PTHR23359">
    <property type="entry name" value="NUCLEOTIDE KINASE"/>
    <property type="match status" value="1"/>
</dbReference>
<keyword evidence="3 7" id="KW-0418">Kinase</keyword>
<feature type="compositionally biased region" description="Acidic residues" evidence="5">
    <location>
        <begin position="1061"/>
        <end position="1078"/>
    </location>
</feature>
<evidence type="ECO:0000256" key="2">
    <source>
        <dbReference type="ARBA" id="ARBA00022741"/>
    </source>
</evidence>
<dbReference type="Proteomes" id="UP000504632">
    <property type="component" value="Chromosome 4"/>
</dbReference>
<feature type="compositionally biased region" description="Acidic residues" evidence="5">
    <location>
        <begin position="896"/>
        <end position="906"/>
    </location>
</feature>
<dbReference type="Pfam" id="PF00406">
    <property type="entry name" value="ADK"/>
    <property type="match status" value="2"/>
</dbReference>
<evidence type="ECO:0000313" key="7">
    <source>
        <dbReference type="RefSeq" id="XP_030626692.1"/>
    </source>
</evidence>
<feature type="region of interest" description="Disordered" evidence="5">
    <location>
        <begin position="597"/>
        <end position="665"/>
    </location>
</feature>
<evidence type="ECO:0000256" key="4">
    <source>
        <dbReference type="SAM" id="Coils"/>
    </source>
</evidence>
<dbReference type="InParanoid" id="A0A6J2V4K5"/>
<keyword evidence="1" id="KW-0808">Transferase</keyword>
<feature type="compositionally biased region" description="Acidic residues" evidence="5">
    <location>
        <begin position="1085"/>
        <end position="1101"/>
    </location>
</feature>
<dbReference type="SUPFAM" id="SSF52540">
    <property type="entry name" value="P-loop containing nucleoside triphosphate hydrolases"/>
    <property type="match status" value="4"/>
</dbReference>
<dbReference type="GO" id="GO:0005524">
    <property type="term" value="F:ATP binding"/>
    <property type="evidence" value="ECO:0007669"/>
    <property type="project" value="InterPro"/>
</dbReference>
<sequence>MASNILQDRPVRPFVDSLIEDEAEREMLLAKPTCFLIIGKPGVGKSMLAKRLAIAWRCVLIDDTELLKSHIENETDQGLEVSAILNEGKSIPEETVMKLILDRLHSPEVDHYGYVLCGLPSMSEECLKIPEQIELIKNLRLNPDFIINIKCADRDLTQRLGGQRQHAETGRVFLKEQWDPVKKEATKRRSDEEEEEEEEENENVEESEEEIPEKELQKDMVTHLVRLSENSPENVERRISHYKDTVLRTLEDYMADHDPLYLFELDGNKEPEELTASVLSRLESMAVRSAAVPVHLLQSEDEEIPDDINTDEVLRALASYKMVSPGFRWRRSRWGLSCPVALRAGKIIRGKPEFAMGFLDKLYVLSSKEALQLFVENPRRYLLPPMPRPPCKVAIIGPACSGKTSLSGLLAQHYGAVVVDMEQLMEPVVTKAREERLENIRREATTSALQKIKMKMELEANQSPEPSEDQPDVEAVAVVTELTEDHPEVQALVNEELKKAGQIEIPPPADLYMETLEKHLRQIEEEDADKEFKRGWVLDNFPRNKSELATLQELYEGIMPDILFCLKNNEEESRTVLRRLYHKNKEQVDSAVLTRLRKEHKQKTEKAQESLQSVGDSSEGYKTTDSISKLEPVPEESNEGAAMPEKEDERKAPDSDEEKRERAEAEVMLPADWGQAGFPDGPEMNTFKVQLKRFDLDWESMKSCITRGYGILEIGQKTQHELLQEMIHKMEKPLKYVSWEVAGVDLDEEEEDHQALLDILKAEEAEEEEEHEAEEESVSKKMLGDSRDFCSVVLKERGTLVPCLDDYAAKYREKTYCFSSPEARDKFITNPELYVSQTEPLKAPALRVLLLGVRGSGKTTHGRWLADQLGLFHVQFRELLQEMIVAKTQSRVPYSDDNEPAEESLEELQATPTGTEDKQGEDPMLTDEEEAIKSYLSDREPLPQEIMEMILPQFWDKEPYRSTGFILEGFPYNAEEVQFIMDHYLFPDVVVVMSLDVTDIVSWQLPPRLSRWRERRDRKREIQRRLKELRTKQREEAIAQRRAQLRAEHMAAQQVNTEREHDEEESGEEQQDWEEELEATILEEFPPEEDEDTEDEETEESAMERLEMEIGDRFETDESNLTKILDLLADNQIPRLTIAASRKARIVHYQLMQKVKPLLENRESLFMSCLPINFSLARKLLYYSYKYNSAFGRWDPVKYTEGDLIQPMQSPDNPSYPVIFRQFIYFFASKETRNTFMTNPLKYLRQPKPNPSRPIKLAIVGPPKSGKTTVAQMFAREYGLARLSVGNAMRMVLSRQGRTELAAQILRHLNQGLNVPDELVVQCLDVALMDLVCTTRGFILDGFPMTKRQAELMEFHSIIPVRVMELQLETVEILKRGCRDKRKENRPYPVHDSPHILNVKTSCFKREAEAVRLHFRQQYDNWVPVAADKSKWWVWNRVLEEANVSMRHINTYLERIRSGQAASIYRLCITPQELQSRLGEFGHYCPVSLALHRHLVDCSHHTTLELAAEFRGHYYKMTSREYLERFLESPERFVIPGCPCPLPPPHLLPRKLSEAQVKSRFPQQVEMKGYCPVTYLDGQQRYEALVRGNTTYAAEYRERIYIFETEEKQEKFLRSPETYWDQTLPHKLPPMGEPVQLTSLPMLGYMEQGMAKAIIKAMTAVGCLKPKFPYLSVKRSALLYLAFHLKAFNPKNPDYIRQKYKKRLAQFEEICELIPYLGSNMTRKYKPPPDRPTDFEPKLKRFLALEESTKTASGLLQLGGS</sequence>
<dbReference type="GeneID" id="115809251"/>
<feature type="compositionally biased region" description="Basic and acidic residues" evidence="5">
    <location>
        <begin position="644"/>
        <end position="665"/>
    </location>
</feature>
<protein>
    <submittedName>
        <fullName evidence="7">Adenylate kinase 9</fullName>
    </submittedName>
</protein>
<keyword evidence="2" id="KW-0547">Nucleotide-binding</keyword>
<evidence type="ECO:0000256" key="3">
    <source>
        <dbReference type="ARBA" id="ARBA00022777"/>
    </source>
</evidence>
<evidence type="ECO:0000256" key="1">
    <source>
        <dbReference type="ARBA" id="ARBA00022679"/>
    </source>
</evidence>
<dbReference type="InterPro" id="IPR000850">
    <property type="entry name" value="Adenylat/UMP-CMP_kin"/>
</dbReference>
<accession>A0A6J2V4K5</accession>
<dbReference type="GO" id="GO:0019205">
    <property type="term" value="F:nucleobase-containing compound kinase activity"/>
    <property type="evidence" value="ECO:0007669"/>
    <property type="project" value="InterPro"/>
</dbReference>
<feature type="region of interest" description="Disordered" evidence="5">
    <location>
        <begin position="891"/>
        <end position="923"/>
    </location>
</feature>
<feature type="compositionally biased region" description="Acidic residues" evidence="5">
    <location>
        <begin position="192"/>
        <end position="212"/>
    </location>
</feature>
<dbReference type="PRINTS" id="PR00094">
    <property type="entry name" value="ADENYLTKNASE"/>
</dbReference>
<dbReference type="OrthoDB" id="439792at2759"/>
<dbReference type="RefSeq" id="XP_030626692.1">
    <property type="nucleotide sequence ID" value="XM_030770832.1"/>
</dbReference>
<dbReference type="CTD" id="221264"/>
<dbReference type="GO" id="GO:0006139">
    <property type="term" value="P:nucleobase-containing compound metabolic process"/>
    <property type="evidence" value="ECO:0007669"/>
    <property type="project" value="InterPro"/>
</dbReference>
<keyword evidence="6" id="KW-1185">Reference proteome</keyword>
<keyword evidence="4" id="KW-0175">Coiled coil</keyword>
<feature type="region of interest" description="Disordered" evidence="5">
    <location>
        <begin position="183"/>
        <end position="217"/>
    </location>
</feature>
<evidence type="ECO:0000256" key="5">
    <source>
        <dbReference type="SAM" id="MobiDB-lite"/>
    </source>
</evidence>
<name>A0A6J2V4K5_CHACN</name>
<evidence type="ECO:0000313" key="6">
    <source>
        <dbReference type="Proteomes" id="UP000504632"/>
    </source>
</evidence>
<feature type="coiled-coil region" evidence="4">
    <location>
        <begin position="746"/>
        <end position="777"/>
    </location>
</feature>
<dbReference type="FunCoup" id="A0A6J2V4K5">
    <property type="interactions" value="138"/>
</dbReference>